<evidence type="ECO:0000313" key="8">
    <source>
        <dbReference type="EMBL" id="ACN99324.1"/>
    </source>
</evidence>
<dbReference type="SUPFAM" id="SSF75620">
    <property type="entry name" value="Release factor"/>
    <property type="match status" value="1"/>
</dbReference>
<comment type="subcellular location">
    <subcellularLocation>
        <location evidence="4">Cytoplasm</location>
    </subcellularLocation>
</comment>
<feature type="domain" description="Prokaryotic-type class I peptide chain release factors" evidence="7">
    <location>
        <begin position="244"/>
        <end position="260"/>
    </location>
</feature>
<dbReference type="Gene3D" id="3.30.160.20">
    <property type="match status" value="1"/>
</dbReference>
<evidence type="ECO:0000256" key="3">
    <source>
        <dbReference type="ARBA" id="ARBA00022917"/>
    </source>
</evidence>
<dbReference type="PANTHER" id="PTHR43116">
    <property type="entry name" value="PEPTIDE CHAIN RELEASE FACTOR 2"/>
    <property type="match status" value="1"/>
</dbReference>
<dbReference type="PANTHER" id="PTHR43116:SF3">
    <property type="entry name" value="CLASS I PEPTIDE CHAIN RELEASE FACTOR"/>
    <property type="match status" value="1"/>
</dbReference>
<keyword evidence="3 4" id="KW-0648">Protein biosynthesis</keyword>
<dbReference type="InterPro" id="IPR045853">
    <property type="entry name" value="Pep_chain_release_fac_I_sf"/>
</dbReference>
<feature type="modified residue" description="N5-methylglutamine" evidence="4">
    <location>
        <position position="251"/>
    </location>
</feature>
<dbReference type="Proteomes" id="UP000001369">
    <property type="component" value="Chromosome"/>
</dbReference>
<organism evidence="8 9">
    <name type="scientific">Sulfurihydrogenibium azorense (strain DSM 15241 / OCM 825 / Az-Fu1)</name>
    <dbReference type="NCBI Taxonomy" id="204536"/>
    <lineage>
        <taxon>Bacteria</taxon>
        <taxon>Pseudomonadati</taxon>
        <taxon>Aquificota</taxon>
        <taxon>Aquificia</taxon>
        <taxon>Aquificales</taxon>
        <taxon>Hydrogenothermaceae</taxon>
        <taxon>Sulfurihydrogenibium</taxon>
    </lineage>
</organism>
<keyword evidence="4" id="KW-0963">Cytoplasm</keyword>
<feature type="coiled-coil region" evidence="6">
    <location>
        <begin position="270"/>
        <end position="312"/>
    </location>
</feature>
<comment type="PTM">
    <text evidence="4">Methylated by PrmC. Methylation increases the termination efficiency of RF2.</text>
</comment>
<gene>
    <name evidence="4 8" type="primary">prfB</name>
    <name evidence="8" type="ordered locus">SULAZ_0160</name>
</gene>
<proteinExistence type="inferred from homology"/>
<evidence type="ECO:0000256" key="4">
    <source>
        <dbReference type="HAMAP-Rule" id="MF_00094"/>
    </source>
</evidence>
<dbReference type="AlphaFoldDB" id="C1DXP5"/>
<dbReference type="Gene3D" id="3.30.70.1660">
    <property type="match status" value="1"/>
</dbReference>
<dbReference type="eggNOG" id="COG1186">
    <property type="taxonomic scope" value="Bacteria"/>
</dbReference>
<protein>
    <recommendedName>
        <fullName evidence="4 5">Peptide chain release factor 2</fullName>
        <shortName evidence="4">RF-2</shortName>
    </recommendedName>
</protein>
<keyword evidence="6" id="KW-0175">Coiled coil</keyword>
<dbReference type="HAMAP" id="MF_00094">
    <property type="entry name" value="Rel_fac_2"/>
    <property type="match status" value="1"/>
</dbReference>
<reference evidence="8 9" key="1">
    <citation type="journal article" date="2009" name="J. Bacteriol.">
        <title>Complete and draft genome sequences of six members of the Aquificales.</title>
        <authorList>
            <person name="Reysenbach A.L."/>
            <person name="Hamamura N."/>
            <person name="Podar M."/>
            <person name="Griffiths E."/>
            <person name="Ferreira S."/>
            <person name="Hochstein R."/>
            <person name="Heidelberg J."/>
            <person name="Johnson J."/>
            <person name="Mead D."/>
            <person name="Pohorille A."/>
            <person name="Sarmiento M."/>
            <person name="Schweighofer K."/>
            <person name="Seshadri R."/>
            <person name="Voytek M.A."/>
        </authorList>
    </citation>
    <scope>NUCLEOTIDE SEQUENCE [LARGE SCALE GENOMIC DNA]</scope>
    <source>
        <strain evidence="9">Az-Fu1 / DSM 15241 / OCM 825</strain>
    </source>
</reference>
<dbReference type="GO" id="GO:0005737">
    <property type="term" value="C:cytoplasm"/>
    <property type="evidence" value="ECO:0007669"/>
    <property type="project" value="UniProtKB-SubCell"/>
</dbReference>
<dbReference type="InterPro" id="IPR005139">
    <property type="entry name" value="PCRF"/>
</dbReference>
<evidence type="ECO:0000256" key="2">
    <source>
        <dbReference type="ARBA" id="ARBA00022481"/>
    </source>
</evidence>
<dbReference type="STRING" id="204536.SULAZ_0160"/>
<evidence type="ECO:0000256" key="5">
    <source>
        <dbReference type="NCBIfam" id="TIGR00020"/>
    </source>
</evidence>
<keyword evidence="9" id="KW-1185">Reference proteome</keyword>
<comment type="similarity">
    <text evidence="1 4">Belongs to the prokaryotic/mitochondrial release factor family.</text>
</comment>
<dbReference type="InterPro" id="IPR004374">
    <property type="entry name" value="PrfB"/>
</dbReference>
<dbReference type="KEGG" id="saf:SULAZ_0160"/>
<comment type="function">
    <text evidence="4">Peptide chain release factor 2 directs the termination of translation in response to the peptide chain termination codons UGA and UAA.</text>
</comment>
<dbReference type="FunFam" id="3.30.160.20:FF:000010">
    <property type="entry name" value="Peptide chain release factor 2"/>
    <property type="match status" value="1"/>
</dbReference>
<evidence type="ECO:0000256" key="6">
    <source>
        <dbReference type="SAM" id="Coils"/>
    </source>
</evidence>
<dbReference type="Pfam" id="PF00472">
    <property type="entry name" value="RF-1"/>
    <property type="match status" value="1"/>
</dbReference>
<dbReference type="PROSITE" id="PS00745">
    <property type="entry name" value="RF_PROK_I"/>
    <property type="match status" value="1"/>
</dbReference>
<keyword evidence="2 4" id="KW-0488">Methylation</keyword>
<evidence type="ECO:0000256" key="1">
    <source>
        <dbReference type="ARBA" id="ARBA00010835"/>
    </source>
</evidence>
<dbReference type="NCBIfam" id="TIGR00020">
    <property type="entry name" value="prfB"/>
    <property type="match status" value="1"/>
</dbReference>
<dbReference type="GO" id="GO:0016149">
    <property type="term" value="F:translation release factor activity, codon specific"/>
    <property type="evidence" value="ECO:0007669"/>
    <property type="project" value="UniProtKB-UniRule"/>
</dbReference>
<feature type="coiled-coil region" evidence="6">
    <location>
        <begin position="88"/>
        <end position="115"/>
    </location>
</feature>
<dbReference type="InterPro" id="IPR000352">
    <property type="entry name" value="Pep_chain_release_fac_I"/>
</dbReference>
<accession>C1DXP5</accession>
<evidence type="ECO:0000259" key="7">
    <source>
        <dbReference type="PROSITE" id="PS00745"/>
    </source>
</evidence>
<dbReference type="Pfam" id="PF03462">
    <property type="entry name" value="PCRF"/>
    <property type="match status" value="1"/>
</dbReference>
<dbReference type="EMBL" id="CP001229">
    <property type="protein sequence ID" value="ACN99324.1"/>
    <property type="molecule type" value="Genomic_DNA"/>
</dbReference>
<dbReference type="OrthoDB" id="9806673at2"/>
<evidence type="ECO:0000313" key="9">
    <source>
        <dbReference type="Proteomes" id="UP000001369"/>
    </source>
</evidence>
<dbReference type="HOGENOM" id="CLU_036856_6_0_0"/>
<name>C1DXP5_SULAA</name>
<dbReference type="SMART" id="SM00937">
    <property type="entry name" value="PCRF"/>
    <property type="match status" value="1"/>
</dbReference>
<dbReference type="RefSeq" id="WP_012674642.1">
    <property type="nucleotide sequence ID" value="NC_012438.1"/>
</dbReference>
<dbReference type="Gene3D" id="1.20.58.410">
    <property type="entry name" value="Release factor"/>
    <property type="match status" value="1"/>
</dbReference>
<sequence length="370" mass="42675">MILEEIKTKQEEIIEKWNNLKDILKPEKLQEEIKVLDSQMADPNFWNDPKKAQEISSKRNYLGEKLEEILKIDKKVKDLQDYIQLLEMEKDESLYTEVEKEINHLEKELERLEISSLLSDEMDSKNAILTLQAGSGGVEACDWTQMLMRMYLRWAEGKGFQVEIVDYQPDDVAGIKSATIIIKGPFAYGYLKGEQGVHRLVRISPFDANKRRHTSFAAVSVIPEIDEEIKVEINEEDLRIDTFRASGAGGQHVNKTDSAVRITHIPTGIVVACQSERSQLQNKLKALNMLKAKLYQLELQKQKEKQKELEGEKKDITWGNQIRSYVFQPYQMVKDLRTGYEVGNVEAVMDGDIDGFIESYLKWKAKEKND</sequence>